<dbReference type="InterPro" id="IPR052021">
    <property type="entry name" value="Type-I_RS_S_subunit"/>
</dbReference>
<evidence type="ECO:0000313" key="5">
    <source>
        <dbReference type="EMBL" id="WFG96518.1"/>
    </source>
</evidence>
<accession>A0AAX3SZ58</accession>
<protein>
    <submittedName>
        <fullName evidence="5">Restriction endonuclease subunit S</fullName>
        <ecNumber evidence="5">3.1.21.-</ecNumber>
    </submittedName>
</protein>
<dbReference type="InterPro" id="IPR044946">
    <property type="entry name" value="Restrct_endonuc_typeI_TRD_sf"/>
</dbReference>
<dbReference type="InterPro" id="IPR000055">
    <property type="entry name" value="Restrct_endonuc_typeI_TRD"/>
</dbReference>
<dbReference type="Proteomes" id="UP001214629">
    <property type="component" value="Chromosome"/>
</dbReference>
<evidence type="ECO:0000256" key="1">
    <source>
        <dbReference type="ARBA" id="ARBA00010923"/>
    </source>
</evidence>
<dbReference type="Gene3D" id="3.90.220.20">
    <property type="entry name" value="DNA methylase specificity domains"/>
    <property type="match status" value="2"/>
</dbReference>
<dbReference type="Gene3D" id="1.10.287.1120">
    <property type="entry name" value="Bipartite methylase S protein"/>
    <property type="match status" value="1"/>
</dbReference>
<keyword evidence="5" id="KW-0378">Hydrolase</keyword>
<evidence type="ECO:0000256" key="3">
    <source>
        <dbReference type="ARBA" id="ARBA00023125"/>
    </source>
</evidence>
<keyword evidence="5" id="KW-0540">Nuclease</keyword>
<dbReference type="EC" id="3.1.21.-" evidence="5"/>
<dbReference type="GO" id="GO:0004519">
    <property type="term" value="F:endonuclease activity"/>
    <property type="evidence" value="ECO:0007669"/>
    <property type="project" value="UniProtKB-KW"/>
</dbReference>
<dbReference type="GO" id="GO:0016787">
    <property type="term" value="F:hydrolase activity"/>
    <property type="evidence" value="ECO:0007669"/>
    <property type="project" value="UniProtKB-KW"/>
</dbReference>
<dbReference type="Pfam" id="PF01420">
    <property type="entry name" value="Methylase_S"/>
    <property type="match status" value="2"/>
</dbReference>
<dbReference type="RefSeq" id="WP_277938824.1">
    <property type="nucleotide sequence ID" value="NZ_CP096246.1"/>
</dbReference>
<evidence type="ECO:0000313" key="6">
    <source>
        <dbReference type="Proteomes" id="UP001214629"/>
    </source>
</evidence>
<evidence type="ECO:0000259" key="4">
    <source>
        <dbReference type="Pfam" id="PF01420"/>
    </source>
</evidence>
<sequence length="404" mass="47460">MNKYKVPKIRFKGFNDFYYKTTFNKFYNKGKSGGTPSTKNKDFYNGEISFLSIKDVTNQGKYIFQTEKTITKKGLKNSSAWLVPKNSLIYSIYASVGFPTINKIPLATSQAFFSMEINNLYFSTEYLYYLLLKFKKKELNKFIIKQTQPNLSKEIINQFIFKIPSLQEQTKIANFFTIIDRKIELIKEQLSLLEKQKQYYLNNMFANEKSYPKIRFKGFNDEWKIKKIKELGNIKTGKTPSTKNEKNWLNDVLWITIPDMTKKYLTNSKKKISLMASKKNPIVKEKSILFSCIGTIGNIGITTTITSFNQQINSISSIKDGVEYVYYLFQYNTEKIKSYSSAQTLPMINKNYFENIEIFVSLNYKEQTKIANFFSIIDRKIELIKEQLSLLEKQKQYYLNNMFI</sequence>
<name>A0AAX3SZ58_SPICI</name>
<evidence type="ECO:0000256" key="2">
    <source>
        <dbReference type="ARBA" id="ARBA00022747"/>
    </source>
</evidence>
<gene>
    <name evidence="5" type="ORF">M0C40_00430</name>
</gene>
<reference evidence="5 6" key="1">
    <citation type="submission" date="2022-04" db="EMBL/GenBank/DDBJ databases">
        <title>Whole genome of Spiroplasma citri.</title>
        <authorList>
            <person name="Khanchezar A."/>
            <person name="Izadpanah K."/>
            <person name="Taghavi M."/>
            <person name="Ghorbani A."/>
            <person name="Beven L."/>
        </authorList>
    </citation>
    <scope>NUCLEOTIDE SEQUENCE [LARGE SCALE GENOMIC DNA]</scope>
    <source>
        <strain evidence="5 6">D4</strain>
    </source>
</reference>
<dbReference type="AlphaFoldDB" id="A0AAX3SZ58"/>
<proteinExistence type="inferred from homology"/>
<dbReference type="PANTHER" id="PTHR30408:SF12">
    <property type="entry name" value="TYPE I RESTRICTION ENZYME MJAVIII SPECIFICITY SUBUNIT"/>
    <property type="match status" value="1"/>
</dbReference>
<comment type="similarity">
    <text evidence="1">Belongs to the type-I restriction system S methylase family.</text>
</comment>
<organism evidence="5 6">
    <name type="scientific">Spiroplasma citri</name>
    <dbReference type="NCBI Taxonomy" id="2133"/>
    <lineage>
        <taxon>Bacteria</taxon>
        <taxon>Bacillati</taxon>
        <taxon>Mycoplasmatota</taxon>
        <taxon>Mollicutes</taxon>
        <taxon>Entomoplasmatales</taxon>
        <taxon>Spiroplasmataceae</taxon>
        <taxon>Spiroplasma</taxon>
    </lineage>
</organism>
<dbReference type="SUPFAM" id="SSF116734">
    <property type="entry name" value="DNA methylase specificity domain"/>
    <property type="match status" value="2"/>
</dbReference>
<keyword evidence="5" id="KW-0255">Endonuclease</keyword>
<dbReference type="PANTHER" id="PTHR30408">
    <property type="entry name" value="TYPE-1 RESTRICTION ENZYME ECOKI SPECIFICITY PROTEIN"/>
    <property type="match status" value="1"/>
</dbReference>
<dbReference type="GO" id="GO:0009307">
    <property type="term" value="P:DNA restriction-modification system"/>
    <property type="evidence" value="ECO:0007669"/>
    <property type="project" value="UniProtKB-KW"/>
</dbReference>
<keyword evidence="2" id="KW-0680">Restriction system</keyword>
<keyword evidence="3" id="KW-0238">DNA-binding</keyword>
<keyword evidence="6" id="KW-1185">Reference proteome</keyword>
<dbReference type="GO" id="GO:0003677">
    <property type="term" value="F:DNA binding"/>
    <property type="evidence" value="ECO:0007669"/>
    <property type="project" value="UniProtKB-KW"/>
</dbReference>
<dbReference type="EMBL" id="CP096246">
    <property type="protein sequence ID" value="WFG96518.1"/>
    <property type="molecule type" value="Genomic_DNA"/>
</dbReference>
<dbReference type="CDD" id="cd17275">
    <property type="entry name" value="RMtype1_S_MjaORF132P-TRD1-CR1_like"/>
    <property type="match status" value="1"/>
</dbReference>
<dbReference type="REBASE" id="709902">
    <property type="entry name" value="S.SciD4ORF425P"/>
</dbReference>
<feature type="domain" description="Type I restriction modification DNA specificity" evidence="4">
    <location>
        <begin position="31"/>
        <end position="194"/>
    </location>
</feature>
<feature type="domain" description="Type I restriction modification DNA specificity" evidence="4">
    <location>
        <begin position="220"/>
        <end position="392"/>
    </location>
</feature>